<feature type="domain" description="DUF5753" evidence="2">
    <location>
        <begin position="103"/>
        <end position="272"/>
    </location>
</feature>
<organism evidence="3 4">
    <name type="scientific">Antrihabitans spumae</name>
    <dbReference type="NCBI Taxonomy" id="3373370"/>
    <lineage>
        <taxon>Bacteria</taxon>
        <taxon>Bacillati</taxon>
        <taxon>Actinomycetota</taxon>
        <taxon>Actinomycetes</taxon>
        <taxon>Mycobacteriales</taxon>
        <taxon>Nocardiaceae</taxon>
        <taxon>Antrihabitans</taxon>
    </lineage>
</organism>
<dbReference type="Proteomes" id="UP001609175">
    <property type="component" value="Unassembled WGS sequence"/>
</dbReference>
<comment type="caution">
    <text evidence="3">The sequence shown here is derived from an EMBL/GenBank/DDBJ whole genome shotgun (WGS) entry which is preliminary data.</text>
</comment>
<dbReference type="RefSeq" id="WP_395112190.1">
    <property type="nucleotide sequence ID" value="NZ_JBIMSO010000002.1"/>
</dbReference>
<evidence type="ECO:0000256" key="1">
    <source>
        <dbReference type="SAM" id="MobiDB-lite"/>
    </source>
</evidence>
<name>A0ABW7JFQ4_9NOCA</name>
<accession>A0ABW7JFQ4</accession>
<sequence length="282" mass="30885">MVLDQADSTQRGGDHVAPSSALNVQRRVAGATGKAPHGWASHPCGALARPRNQSCPQCRFRIPVKTGGRGFPLRHASPATVTASVAPEWPRTLAAGHAHRQRQSIKTEGETRLIRWYDPDTMPSLLQTEGYARAILRVCISMIGGRDDLDEAVAMRTARKNVLTRAGHRFHILIGEAALYPTVGDNAVMVEQLEHLLGELERPNLRLGVIPLDTDDRAPATNFVIYDRAQVLTETVSAELTITRPSVIALHEKTFAVLADQAVYNYAARALIVRALDRRTDA</sequence>
<evidence type="ECO:0000313" key="4">
    <source>
        <dbReference type="Proteomes" id="UP001609175"/>
    </source>
</evidence>
<proteinExistence type="predicted"/>
<protein>
    <submittedName>
        <fullName evidence="3">DUF5753 domain-containing protein</fullName>
    </submittedName>
</protein>
<evidence type="ECO:0000259" key="2">
    <source>
        <dbReference type="Pfam" id="PF19054"/>
    </source>
</evidence>
<feature type="compositionally biased region" description="Polar residues" evidence="1">
    <location>
        <begin position="1"/>
        <end position="11"/>
    </location>
</feature>
<feature type="region of interest" description="Disordered" evidence="1">
    <location>
        <begin position="1"/>
        <end position="23"/>
    </location>
</feature>
<gene>
    <name evidence="3" type="ORF">ACHIPZ_00985</name>
</gene>
<dbReference type="InterPro" id="IPR043917">
    <property type="entry name" value="DUF5753"/>
</dbReference>
<evidence type="ECO:0000313" key="3">
    <source>
        <dbReference type="EMBL" id="MFH5206810.1"/>
    </source>
</evidence>
<reference evidence="3 4" key="1">
    <citation type="submission" date="2024-10" db="EMBL/GenBank/DDBJ databases">
        <authorList>
            <person name="Riesco R."/>
        </authorList>
    </citation>
    <scope>NUCLEOTIDE SEQUENCE [LARGE SCALE GENOMIC DNA]</scope>
    <source>
        <strain evidence="3 4">NCIMB 15449</strain>
    </source>
</reference>
<dbReference type="Pfam" id="PF19054">
    <property type="entry name" value="DUF5753"/>
    <property type="match status" value="1"/>
</dbReference>
<dbReference type="EMBL" id="JBIMSO010000002">
    <property type="protein sequence ID" value="MFH5206810.1"/>
    <property type="molecule type" value="Genomic_DNA"/>
</dbReference>